<dbReference type="PANTHER" id="PTHR21481">
    <property type="entry name" value="PROTEIN CLEC16A"/>
    <property type="match status" value="1"/>
</dbReference>
<dbReference type="Proteomes" id="UP000001542">
    <property type="component" value="Unassembled WGS sequence"/>
</dbReference>
<dbReference type="InterPro" id="IPR039272">
    <property type="entry name" value="CLEC16A/TT9"/>
</dbReference>
<dbReference type="InParanoid" id="A2FSX3"/>
<evidence type="ECO:0000313" key="4">
    <source>
        <dbReference type="Proteomes" id="UP000001542"/>
    </source>
</evidence>
<dbReference type="AlphaFoldDB" id="A2FSX3"/>
<dbReference type="VEuPathDB" id="TrichDB:TVAG_001650"/>
<evidence type="ECO:0000256" key="1">
    <source>
        <dbReference type="ARBA" id="ARBA00023006"/>
    </source>
</evidence>
<gene>
    <name evidence="3" type="ORF">TVAG_001650</name>
</gene>
<dbReference type="PANTHER" id="PTHR21481:SF0">
    <property type="entry name" value="PROTEIN CLEC16A"/>
    <property type="match status" value="1"/>
</dbReference>
<dbReference type="KEGG" id="tva:4749700"/>
<evidence type="ECO:0000313" key="3">
    <source>
        <dbReference type="EMBL" id="EAX91995.1"/>
    </source>
</evidence>
<accession>A2FSX3</accession>
<dbReference type="GO" id="GO:0006914">
    <property type="term" value="P:autophagy"/>
    <property type="evidence" value="ECO:0007669"/>
    <property type="project" value="UniProtKB-KW"/>
</dbReference>
<organism evidence="3 4">
    <name type="scientific">Trichomonas vaginalis (strain ATCC PRA-98 / G3)</name>
    <dbReference type="NCBI Taxonomy" id="412133"/>
    <lineage>
        <taxon>Eukaryota</taxon>
        <taxon>Metamonada</taxon>
        <taxon>Parabasalia</taxon>
        <taxon>Trichomonadida</taxon>
        <taxon>Trichomonadidae</taxon>
        <taxon>Trichomonas</taxon>
    </lineage>
</organism>
<evidence type="ECO:0000259" key="2">
    <source>
        <dbReference type="Pfam" id="PF09758"/>
    </source>
</evidence>
<keyword evidence="1" id="KW-0072">Autophagy</keyword>
<dbReference type="Pfam" id="PF09758">
    <property type="entry name" value="FPL"/>
    <property type="match status" value="1"/>
</dbReference>
<reference evidence="3" key="1">
    <citation type="submission" date="2006-10" db="EMBL/GenBank/DDBJ databases">
        <authorList>
            <person name="Amadeo P."/>
            <person name="Zhao Q."/>
            <person name="Wortman J."/>
            <person name="Fraser-Liggett C."/>
            <person name="Carlton J."/>
        </authorList>
    </citation>
    <scope>NUCLEOTIDE SEQUENCE</scope>
    <source>
        <strain evidence="3">G3</strain>
    </source>
</reference>
<sequence length="547" mass="61854">MNLDSLSNTCKAIINSYSVSTLNDYVGCLDKIREFISKSTDSYLIKLQQLQKSDVFTAFNKILHNPLETNIQLKLLRFCDFLYQTCGSTNEITLIFDEGITNSILTYPFDLSSTDVLQSYMTILKGLSIKLKIIPVTYIFSEAQQKCAIFDLAIAHISNQDSTTVAAARFIVLNLFTCKNNVLIEIISSNATKNQFEHLIESLDSDGFAFIVDVLNVVPLELQEFIIEKLRKTLLQLNPNFIGRALSFLADSPARSMIMEILPSMITKLNIKQPATLAILLYSLEKRLFLIDKASSLGLIQQSQMPSIKRFSMSLKKSTSKSRIFQKLTLIFQERESTLNMALVLRIFENICSEPPSIVKTIKKSIISDLKSESTIELCKILSGRIASRQRTDLDYVLNPKKEQNKGKLYTLVTQLAEIEASLARYNKKSFVWFNLASISSTYAQAFVLADETDLILTPNEIKLLDEARSLKLWDIYVEPLPYKSSKSVTIWSNNQQTKRKSLSLNERVKTVLQFSTASSAALFESEVQYRKIDLALATLDSLSLQI</sequence>
<dbReference type="InterPro" id="IPR019155">
    <property type="entry name" value="CLEC16A/TT9_N"/>
</dbReference>
<dbReference type="GO" id="GO:1901096">
    <property type="term" value="P:regulation of autophagosome maturation"/>
    <property type="evidence" value="ECO:0000318"/>
    <property type="project" value="GO_Central"/>
</dbReference>
<dbReference type="RefSeq" id="XP_001304925.1">
    <property type="nucleotide sequence ID" value="XM_001304924.1"/>
</dbReference>
<keyword evidence="4" id="KW-1185">Reference proteome</keyword>
<dbReference type="VEuPathDB" id="TrichDB:TVAGG3_0315880"/>
<dbReference type="EMBL" id="DS113997">
    <property type="protein sequence ID" value="EAX91995.1"/>
    <property type="molecule type" value="Genomic_DNA"/>
</dbReference>
<dbReference type="STRING" id="5722.A2FSX3"/>
<dbReference type="OrthoDB" id="294052at2759"/>
<dbReference type="GO" id="GO:0016197">
    <property type="term" value="P:endosomal transport"/>
    <property type="evidence" value="ECO:0000318"/>
    <property type="project" value="GO_Central"/>
</dbReference>
<proteinExistence type="predicted"/>
<dbReference type="GO" id="GO:0007034">
    <property type="term" value="P:vacuolar transport"/>
    <property type="evidence" value="ECO:0000318"/>
    <property type="project" value="GO_Central"/>
</dbReference>
<name>A2FSX3_TRIV3</name>
<dbReference type="GO" id="GO:0005794">
    <property type="term" value="C:Golgi apparatus"/>
    <property type="evidence" value="ECO:0000318"/>
    <property type="project" value="GO_Central"/>
</dbReference>
<reference evidence="3" key="2">
    <citation type="journal article" date="2007" name="Science">
        <title>Draft genome sequence of the sexually transmitted pathogen Trichomonas vaginalis.</title>
        <authorList>
            <person name="Carlton J.M."/>
            <person name="Hirt R.P."/>
            <person name="Silva J.C."/>
            <person name="Delcher A.L."/>
            <person name="Schatz M."/>
            <person name="Zhao Q."/>
            <person name="Wortman J.R."/>
            <person name="Bidwell S.L."/>
            <person name="Alsmark U.C.M."/>
            <person name="Besteiro S."/>
            <person name="Sicheritz-Ponten T."/>
            <person name="Noel C.J."/>
            <person name="Dacks J.B."/>
            <person name="Foster P.G."/>
            <person name="Simillion C."/>
            <person name="Van de Peer Y."/>
            <person name="Miranda-Saavedra D."/>
            <person name="Barton G.J."/>
            <person name="Westrop G.D."/>
            <person name="Mueller S."/>
            <person name="Dessi D."/>
            <person name="Fiori P.L."/>
            <person name="Ren Q."/>
            <person name="Paulsen I."/>
            <person name="Zhang H."/>
            <person name="Bastida-Corcuera F.D."/>
            <person name="Simoes-Barbosa A."/>
            <person name="Brown M.T."/>
            <person name="Hayes R.D."/>
            <person name="Mukherjee M."/>
            <person name="Okumura C.Y."/>
            <person name="Schneider R."/>
            <person name="Smith A.J."/>
            <person name="Vanacova S."/>
            <person name="Villalvazo M."/>
            <person name="Haas B.J."/>
            <person name="Pertea M."/>
            <person name="Feldblyum T.V."/>
            <person name="Utterback T.R."/>
            <person name="Shu C.L."/>
            <person name="Osoegawa K."/>
            <person name="de Jong P.J."/>
            <person name="Hrdy I."/>
            <person name="Horvathova L."/>
            <person name="Zubacova Z."/>
            <person name="Dolezal P."/>
            <person name="Malik S.B."/>
            <person name="Logsdon J.M. Jr."/>
            <person name="Henze K."/>
            <person name="Gupta A."/>
            <person name="Wang C.C."/>
            <person name="Dunne R.L."/>
            <person name="Upcroft J.A."/>
            <person name="Upcroft P."/>
            <person name="White O."/>
            <person name="Salzberg S.L."/>
            <person name="Tang P."/>
            <person name="Chiu C.-H."/>
            <person name="Lee Y.-S."/>
            <person name="Embley T.M."/>
            <person name="Coombs G.H."/>
            <person name="Mottram J.C."/>
            <person name="Tachezy J."/>
            <person name="Fraser-Liggett C.M."/>
            <person name="Johnson P.J."/>
        </authorList>
    </citation>
    <scope>NUCLEOTIDE SEQUENCE [LARGE SCALE GENOMIC DNA]</scope>
    <source>
        <strain evidence="3">G3</strain>
    </source>
</reference>
<feature type="domain" description="FPL" evidence="2">
    <location>
        <begin position="48"/>
        <end position="175"/>
    </location>
</feature>
<protein>
    <recommendedName>
        <fullName evidence="2">FPL domain-containing protein</fullName>
    </recommendedName>
</protein>